<dbReference type="AlphaFoldDB" id="A0A4R3ZME7"/>
<dbReference type="PANTHER" id="PTHR34386:SF1">
    <property type="entry name" value="GLUTAREDOXIN-LIKE PROTEIN NRDH"/>
    <property type="match status" value="1"/>
</dbReference>
<comment type="caution">
    <text evidence="9">The sequence shown here is derived from an EMBL/GenBank/DDBJ whole genome shotgun (WGS) entry which is preliminary data.</text>
</comment>
<dbReference type="CDD" id="cd02976">
    <property type="entry name" value="NrdH"/>
    <property type="match status" value="1"/>
</dbReference>
<keyword evidence="7" id="KW-0676">Redox-active center</keyword>
<gene>
    <name evidence="9" type="ORF">EDD19_1434</name>
</gene>
<proteinExistence type="inferred from homology"/>
<accession>A0A4R3ZME7</accession>
<dbReference type="InterPro" id="IPR011909">
    <property type="entry name" value="GlrX_NrdH"/>
</dbReference>
<dbReference type="InterPro" id="IPR002109">
    <property type="entry name" value="Glutaredoxin"/>
</dbReference>
<comment type="function">
    <text evidence="1">Electron transport system for the ribonucleotide reductase system NrdEF.</text>
</comment>
<comment type="similarity">
    <text evidence="2">Belongs to the glutaredoxin family.</text>
</comment>
<name>A0A4R3ZME7_9ACTN</name>
<evidence type="ECO:0000256" key="1">
    <source>
        <dbReference type="ARBA" id="ARBA00002292"/>
    </source>
</evidence>
<evidence type="ECO:0000256" key="4">
    <source>
        <dbReference type="ARBA" id="ARBA00022448"/>
    </source>
</evidence>
<sequence>MSIVVYTKLACVQCDSTIRALDAAGIVYTTVDLTTDHDARDYVMNTLGYSSAPIIEVDGDDHWSGFRPDRIKALASAHPRSPERTQFLVDVLSTAVETGISYWAETVHVEDHTGTTPEGDNLDPLGSGGDCYAALIREDETGTEYKVTLETIARGATKLAATSIDNDLVNDFRKANRTNGHRGDIDAANADMALQMGVFGDVIYG</sequence>
<dbReference type="SUPFAM" id="SSF52833">
    <property type="entry name" value="Thioredoxin-like"/>
    <property type="match status" value="1"/>
</dbReference>
<keyword evidence="6" id="KW-1015">Disulfide bond</keyword>
<dbReference type="InterPro" id="IPR036249">
    <property type="entry name" value="Thioredoxin-like_sf"/>
</dbReference>
<dbReference type="GO" id="GO:0009055">
    <property type="term" value="F:electron transfer activity"/>
    <property type="evidence" value="ECO:0007669"/>
    <property type="project" value="TreeGrafter"/>
</dbReference>
<dbReference type="InterPro" id="IPR051548">
    <property type="entry name" value="Grx-like_ET"/>
</dbReference>
<dbReference type="NCBIfam" id="TIGR02194">
    <property type="entry name" value="GlrX_NrdH"/>
    <property type="match status" value="1"/>
</dbReference>
<organism evidence="9 10">
    <name type="scientific">Dietzia cinnamea</name>
    <dbReference type="NCBI Taxonomy" id="321318"/>
    <lineage>
        <taxon>Bacteria</taxon>
        <taxon>Bacillati</taxon>
        <taxon>Actinomycetota</taxon>
        <taxon>Actinomycetes</taxon>
        <taxon>Mycobacteriales</taxon>
        <taxon>Dietziaceae</taxon>
        <taxon>Dietzia</taxon>
    </lineage>
</organism>
<evidence type="ECO:0000313" key="9">
    <source>
        <dbReference type="EMBL" id="TCW19303.1"/>
    </source>
</evidence>
<protein>
    <recommendedName>
        <fullName evidence="3">Glutaredoxin-like protein NrdH</fullName>
    </recommendedName>
</protein>
<dbReference type="Gene3D" id="3.40.30.10">
    <property type="entry name" value="Glutaredoxin"/>
    <property type="match status" value="1"/>
</dbReference>
<evidence type="ECO:0000256" key="5">
    <source>
        <dbReference type="ARBA" id="ARBA00022982"/>
    </source>
</evidence>
<evidence type="ECO:0000256" key="2">
    <source>
        <dbReference type="ARBA" id="ARBA00007787"/>
    </source>
</evidence>
<keyword evidence="5" id="KW-0249">Electron transport</keyword>
<evidence type="ECO:0000259" key="8">
    <source>
        <dbReference type="Pfam" id="PF00462"/>
    </source>
</evidence>
<feature type="domain" description="Glutaredoxin" evidence="8">
    <location>
        <begin position="3"/>
        <end position="60"/>
    </location>
</feature>
<reference evidence="9 10" key="1">
    <citation type="submission" date="2019-03" db="EMBL/GenBank/DDBJ databases">
        <title>Root nodule microbial communities of legume samples collected from USA, Mexico and Botswana.</title>
        <authorList>
            <person name="Hirsch A."/>
        </authorList>
    </citation>
    <scope>NUCLEOTIDE SEQUENCE [LARGE SCALE GENOMIC DNA]</scope>
    <source>
        <strain evidence="9 10">55</strain>
    </source>
</reference>
<evidence type="ECO:0000256" key="6">
    <source>
        <dbReference type="ARBA" id="ARBA00023157"/>
    </source>
</evidence>
<dbReference type="PANTHER" id="PTHR34386">
    <property type="entry name" value="GLUTAREDOXIN"/>
    <property type="match status" value="1"/>
</dbReference>
<dbReference type="Proteomes" id="UP000295805">
    <property type="component" value="Unassembled WGS sequence"/>
</dbReference>
<evidence type="ECO:0000256" key="7">
    <source>
        <dbReference type="ARBA" id="ARBA00023284"/>
    </source>
</evidence>
<dbReference type="Pfam" id="PF00462">
    <property type="entry name" value="Glutaredoxin"/>
    <property type="match status" value="1"/>
</dbReference>
<keyword evidence="4" id="KW-0813">Transport</keyword>
<dbReference type="EMBL" id="SMCX01000043">
    <property type="protein sequence ID" value="TCW19303.1"/>
    <property type="molecule type" value="Genomic_DNA"/>
</dbReference>
<evidence type="ECO:0000256" key="3">
    <source>
        <dbReference type="ARBA" id="ARBA00017945"/>
    </source>
</evidence>
<dbReference type="PROSITE" id="PS51354">
    <property type="entry name" value="GLUTAREDOXIN_2"/>
    <property type="match status" value="1"/>
</dbReference>
<dbReference type="GO" id="GO:0045454">
    <property type="term" value="P:cell redox homeostasis"/>
    <property type="evidence" value="ECO:0007669"/>
    <property type="project" value="InterPro"/>
</dbReference>
<evidence type="ECO:0000313" key="10">
    <source>
        <dbReference type="Proteomes" id="UP000295805"/>
    </source>
</evidence>